<feature type="non-terminal residue" evidence="2">
    <location>
        <position position="513"/>
    </location>
</feature>
<keyword evidence="3" id="KW-1185">Reference proteome</keyword>
<evidence type="ECO:0000313" key="2">
    <source>
        <dbReference type="EMBL" id="MCH88206.1"/>
    </source>
</evidence>
<dbReference type="InterPro" id="IPR036397">
    <property type="entry name" value="RNaseH_sf"/>
</dbReference>
<dbReference type="Proteomes" id="UP000265520">
    <property type="component" value="Unassembled WGS sequence"/>
</dbReference>
<dbReference type="PROSITE" id="PS50994">
    <property type="entry name" value="INTEGRASE"/>
    <property type="match status" value="1"/>
</dbReference>
<dbReference type="SUPFAM" id="SSF53098">
    <property type="entry name" value="Ribonuclease H-like"/>
    <property type="match status" value="1"/>
</dbReference>
<dbReference type="EMBL" id="LXQA010013714">
    <property type="protein sequence ID" value="MCH88206.1"/>
    <property type="molecule type" value="Genomic_DNA"/>
</dbReference>
<dbReference type="FunFam" id="3.30.420.10:FF:000032">
    <property type="entry name" value="Retrovirus-related Pol polyprotein from transposon 297-like Protein"/>
    <property type="match status" value="1"/>
</dbReference>
<accession>A0A392ML19</accession>
<feature type="domain" description="Integrase catalytic" evidence="1">
    <location>
        <begin position="181"/>
        <end position="344"/>
    </location>
</feature>
<reference evidence="2 3" key="1">
    <citation type="journal article" date="2018" name="Front. Plant Sci.">
        <title>Red Clover (Trifolium pratense) and Zigzag Clover (T. medium) - A Picture of Genomic Similarities and Differences.</title>
        <authorList>
            <person name="Dluhosova J."/>
            <person name="Istvanek J."/>
            <person name="Nedelnik J."/>
            <person name="Repkova J."/>
        </authorList>
    </citation>
    <scope>NUCLEOTIDE SEQUENCE [LARGE SCALE GENOMIC DNA]</scope>
    <source>
        <strain evidence="3">cv. 10/8</strain>
        <tissue evidence="2">Leaf</tissue>
    </source>
</reference>
<dbReference type="Gene3D" id="3.30.420.10">
    <property type="entry name" value="Ribonuclease H-like superfamily/Ribonuclease H"/>
    <property type="match status" value="1"/>
</dbReference>
<gene>
    <name evidence="2" type="ORF">A2U01_0009089</name>
</gene>
<evidence type="ECO:0000259" key="1">
    <source>
        <dbReference type="PROSITE" id="PS50994"/>
    </source>
</evidence>
<dbReference type="Gene3D" id="1.10.340.70">
    <property type="match status" value="1"/>
</dbReference>
<dbReference type="FunFam" id="1.10.340.70:FF:000001">
    <property type="entry name" value="Retrovirus-related Pol polyprotein from transposon gypsy-like Protein"/>
    <property type="match status" value="1"/>
</dbReference>
<dbReference type="PANTHER" id="PTHR45835:SF99">
    <property type="entry name" value="CHROMO DOMAIN-CONTAINING PROTEIN-RELATED"/>
    <property type="match status" value="1"/>
</dbReference>
<dbReference type="InterPro" id="IPR001584">
    <property type="entry name" value="Integrase_cat-core"/>
</dbReference>
<dbReference type="Pfam" id="PF17921">
    <property type="entry name" value="Integrase_H2C2"/>
    <property type="match status" value="1"/>
</dbReference>
<protein>
    <submittedName>
        <fullName evidence="2">Retrotransposon protein</fullName>
    </submittedName>
</protein>
<dbReference type="InterPro" id="IPR041588">
    <property type="entry name" value="Integrase_H2C2"/>
</dbReference>
<dbReference type="GO" id="GO:0015074">
    <property type="term" value="P:DNA integration"/>
    <property type="evidence" value="ECO:0007669"/>
    <property type="project" value="InterPro"/>
</dbReference>
<name>A0A392ML19_9FABA</name>
<dbReference type="PANTHER" id="PTHR45835">
    <property type="entry name" value="YALI0A06105P"/>
    <property type="match status" value="1"/>
</dbReference>
<sequence>MDFLKDYDFELKYHPGKANVVADALSRKSLHVSCMMIQQASLLEEFRDMNLDVCFTASSLKLNMLEIGSNLRELIKREQLLNREIQSLLSKEDYTLSADGLVLFKNKIMVPKEGSVRDKILEEAHKGKFTIHPGITKMYQDLRQMYWWPGMKKDVASFVSKCLVCQKVKIEHQKPSGLLQPLEIPEWKWERISMDFVMGLPKTRLGFDAIWVIVDRLTKSAHFLAIKATYSVDKYADLYIKEIVRLHGIPTSIVSDRDPRFTSRFWEAFQRAFGTRLSFSTAYHPQTDGQSERTIQTLEDMLRACVLDEGESWDKYLPLIEFAYNNSYHSSIGMAPYEALYGRKCRSPLCWFEVGEKSLLGPNIVQETTDRIKMIRERMRTAQSRQKSYADKRRKPLEFQEGAHVFLRITPKTGVGRAMRVKKLNPRFMGPFQILKRVGPVAYQLALPPPLSNLHNVFHVSQLRTYVSDKSHVIAPESVQLKDNLIFKPRPTQIIDKSTKTLRNKVIPLVKVV</sequence>
<dbReference type="GO" id="GO:0003676">
    <property type="term" value="F:nucleic acid binding"/>
    <property type="evidence" value="ECO:0007669"/>
    <property type="project" value="InterPro"/>
</dbReference>
<comment type="caution">
    <text evidence="2">The sequence shown here is derived from an EMBL/GenBank/DDBJ whole genome shotgun (WGS) entry which is preliminary data.</text>
</comment>
<proteinExistence type="predicted"/>
<dbReference type="AlphaFoldDB" id="A0A392ML19"/>
<evidence type="ECO:0000313" key="3">
    <source>
        <dbReference type="Proteomes" id="UP000265520"/>
    </source>
</evidence>
<dbReference type="InterPro" id="IPR012337">
    <property type="entry name" value="RNaseH-like_sf"/>
</dbReference>
<dbReference type="InterPro" id="IPR056924">
    <property type="entry name" value="SH3_Tf2-1"/>
</dbReference>
<organism evidence="2 3">
    <name type="scientific">Trifolium medium</name>
    <dbReference type="NCBI Taxonomy" id="97028"/>
    <lineage>
        <taxon>Eukaryota</taxon>
        <taxon>Viridiplantae</taxon>
        <taxon>Streptophyta</taxon>
        <taxon>Embryophyta</taxon>
        <taxon>Tracheophyta</taxon>
        <taxon>Spermatophyta</taxon>
        <taxon>Magnoliopsida</taxon>
        <taxon>eudicotyledons</taxon>
        <taxon>Gunneridae</taxon>
        <taxon>Pentapetalae</taxon>
        <taxon>rosids</taxon>
        <taxon>fabids</taxon>
        <taxon>Fabales</taxon>
        <taxon>Fabaceae</taxon>
        <taxon>Papilionoideae</taxon>
        <taxon>50 kb inversion clade</taxon>
        <taxon>NPAAA clade</taxon>
        <taxon>Hologalegina</taxon>
        <taxon>IRL clade</taxon>
        <taxon>Trifolieae</taxon>
        <taxon>Trifolium</taxon>
    </lineage>
</organism>
<dbReference type="Pfam" id="PF24626">
    <property type="entry name" value="SH3_Tf2-1"/>
    <property type="match status" value="1"/>
</dbReference>